<proteinExistence type="predicted"/>
<reference evidence="2 3" key="1">
    <citation type="submission" date="2024-07" db="EMBL/GenBank/DDBJ databases">
        <authorList>
            <person name="Thanompreechachai J."/>
            <person name="Duangmal K."/>
        </authorList>
    </citation>
    <scope>NUCLEOTIDE SEQUENCE [LARGE SCALE GENOMIC DNA]</scope>
    <source>
        <strain evidence="2 3">KCTC 19886</strain>
    </source>
</reference>
<dbReference type="Proteomes" id="UP001555826">
    <property type="component" value="Unassembled WGS sequence"/>
</dbReference>
<feature type="transmembrane region" description="Helical" evidence="1">
    <location>
        <begin position="51"/>
        <end position="74"/>
    </location>
</feature>
<dbReference type="PANTHER" id="PTHR34351:SF1">
    <property type="entry name" value="SLR1927 PROTEIN"/>
    <property type="match status" value="1"/>
</dbReference>
<organism evidence="2 3">
    <name type="scientific">Kineococcus endophyticus</name>
    <dbReference type="NCBI Taxonomy" id="1181883"/>
    <lineage>
        <taxon>Bacteria</taxon>
        <taxon>Bacillati</taxon>
        <taxon>Actinomycetota</taxon>
        <taxon>Actinomycetes</taxon>
        <taxon>Kineosporiales</taxon>
        <taxon>Kineosporiaceae</taxon>
        <taxon>Kineococcus</taxon>
    </lineage>
</organism>
<keyword evidence="1" id="KW-1133">Transmembrane helix</keyword>
<keyword evidence="3" id="KW-1185">Reference proteome</keyword>
<sequence length="336" mass="34477">MSAALPHLPDDERLVTAPVSPTGVRWRRIALVTAGPALLVLSFGVGNRWLALVGCLLLAALGLAALTAPTVNALTVAVQRPSRVAVGGVVEDVVRVRNTGNRPSPPLVLHLGGDVLAPVHTGVPAIEPGQVVALRVPRAASARGACEAADVVLEWADALGIVLQRRRAFVPAPVHVHPAPAVLPALPVPAPRAGAEDQAGVRPFRRGDAPSAVHWRASARRGTGPAGPTLVVVERDTPPVGLRVVVLPGPGEASEEDFEAVLRQAAALVLADLGSGRRTAVLAADGTAREGVDALDALAVAQPSPHEQRSTLEAARDAAGRDGEVLLAGVGGWRSL</sequence>
<comment type="caution">
    <text evidence="2">The sequence shown here is derived from an EMBL/GenBank/DDBJ whole genome shotgun (WGS) entry which is preliminary data.</text>
</comment>
<gene>
    <name evidence="2" type="ORF">AB1207_12715</name>
</gene>
<feature type="transmembrane region" description="Helical" evidence="1">
    <location>
        <begin position="29"/>
        <end position="45"/>
    </location>
</feature>
<dbReference type="EMBL" id="JBFNQN010000008">
    <property type="protein sequence ID" value="MEW9265614.1"/>
    <property type="molecule type" value="Genomic_DNA"/>
</dbReference>
<dbReference type="RefSeq" id="WP_367638745.1">
    <property type="nucleotide sequence ID" value="NZ_JBFNQN010000008.1"/>
</dbReference>
<name>A0ABV3P7L1_9ACTN</name>
<evidence type="ECO:0000313" key="3">
    <source>
        <dbReference type="Proteomes" id="UP001555826"/>
    </source>
</evidence>
<dbReference type="PANTHER" id="PTHR34351">
    <property type="entry name" value="SLR1927 PROTEIN-RELATED"/>
    <property type="match status" value="1"/>
</dbReference>
<evidence type="ECO:0000256" key="1">
    <source>
        <dbReference type="SAM" id="Phobius"/>
    </source>
</evidence>
<accession>A0ABV3P7L1</accession>
<keyword evidence="1" id="KW-0812">Transmembrane</keyword>
<keyword evidence="1" id="KW-0472">Membrane</keyword>
<protein>
    <submittedName>
        <fullName evidence="2">DUF58 domain-containing protein</fullName>
    </submittedName>
</protein>
<evidence type="ECO:0000313" key="2">
    <source>
        <dbReference type="EMBL" id="MEW9265614.1"/>
    </source>
</evidence>